<evidence type="ECO:0000313" key="7">
    <source>
        <dbReference type="EMBL" id="KAG1810709.1"/>
    </source>
</evidence>
<comment type="subcellular location">
    <subcellularLocation>
        <location evidence="5">Cytoplasm</location>
        <location evidence="5">Cytoskeleton</location>
        <location evidence="5">Microtubule organizing center</location>
    </subcellularLocation>
</comment>
<organism evidence="7 8">
    <name type="scientific">Suillus subaureus</name>
    <dbReference type="NCBI Taxonomy" id="48587"/>
    <lineage>
        <taxon>Eukaryota</taxon>
        <taxon>Fungi</taxon>
        <taxon>Dikarya</taxon>
        <taxon>Basidiomycota</taxon>
        <taxon>Agaricomycotina</taxon>
        <taxon>Agaricomycetes</taxon>
        <taxon>Agaricomycetidae</taxon>
        <taxon>Boletales</taxon>
        <taxon>Suillineae</taxon>
        <taxon>Suillaceae</taxon>
        <taxon>Suillus</taxon>
    </lineage>
</organism>
<dbReference type="OrthoDB" id="2192946at2759"/>
<dbReference type="EMBL" id="JABBWG010000032">
    <property type="protein sequence ID" value="KAG1810709.1"/>
    <property type="molecule type" value="Genomic_DNA"/>
</dbReference>
<keyword evidence="2 5" id="KW-0963">Cytoplasm</keyword>
<comment type="similarity">
    <text evidence="1 5">Belongs to the TUBGCP family.</text>
</comment>
<evidence type="ECO:0000259" key="6">
    <source>
        <dbReference type="Pfam" id="PF04130"/>
    </source>
</evidence>
<evidence type="ECO:0000256" key="2">
    <source>
        <dbReference type="ARBA" id="ARBA00022490"/>
    </source>
</evidence>
<evidence type="ECO:0000256" key="5">
    <source>
        <dbReference type="RuleBase" id="RU363050"/>
    </source>
</evidence>
<dbReference type="Pfam" id="PF04130">
    <property type="entry name" value="GCP_C_terminal"/>
    <property type="match status" value="1"/>
</dbReference>
<evidence type="ECO:0000313" key="8">
    <source>
        <dbReference type="Proteomes" id="UP000807769"/>
    </source>
</evidence>
<protein>
    <recommendedName>
        <fullName evidence="5">Spindle pole body component</fullName>
    </recommendedName>
</protein>
<gene>
    <name evidence="7" type="ORF">BJ212DRAFT_1484274</name>
</gene>
<accession>A0A9P7E540</accession>
<keyword evidence="8" id="KW-1185">Reference proteome</keyword>
<dbReference type="GO" id="GO:0000922">
    <property type="term" value="C:spindle pole"/>
    <property type="evidence" value="ECO:0007669"/>
    <property type="project" value="InterPro"/>
</dbReference>
<dbReference type="AlphaFoldDB" id="A0A9P7E540"/>
<dbReference type="InterPro" id="IPR042241">
    <property type="entry name" value="GCP_C_sf"/>
</dbReference>
<dbReference type="GeneID" id="64634781"/>
<name>A0A9P7E540_9AGAM</name>
<feature type="domain" description="Gamma tubulin complex component C-terminal" evidence="6">
    <location>
        <begin position="31"/>
        <end position="174"/>
    </location>
</feature>
<reference evidence="7" key="1">
    <citation type="journal article" date="2020" name="New Phytol.">
        <title>Comparative genomics reveals dynamic genome evolution in host specialist ectomycorrhizal fungi.</title>
        <authorList>
            <person name="Lofgren L.A."/>
            <person name="Nguyen N.H."/>
            <person name="Vilgalys R."/>
            <person name="Ruytinx J."/>
            <person name="Liao H.L."/>
            <person name="Branco S."/>
            <person name="Kuo A."/>
            <person name="LaButti K."/>
            <person name="Lipzen A."/>
            <person name="Andreopoulos W."/>
            <person name="Pangilinan J."/>
            <person name="Riley R."/>
            <person name="Hundley H."/>
            <person name="Na H."/>
            <person name="Barry K."/>
            <person name="Grigoriev I.V."/>
            <person name="Stajich J.E."/>
            <person name="Kennedy P.G."/>
        </authorList>
    </citation>
    <scope>NUCLEOTIDE SEQUENCE</scope>
    <source>
        <strain evidence="7">MN1</strain>
    </source>
</reference>
<keyword evidence="4 5" id="KW-0206">Cytoskeleton</keyword>
<evidence type="ECO:0000256" key="3">
    <source>
        <dbReference type="ARBA" id="ARBA00022701"/>
    </source>
</evidence>
<dbReference type="InterPro" id="IPR007259">
    <property type="entry name" value="GCP"/>
</dbReference>
<dbReference type="GO" id="GO:0051225">
    <property type="term" value="P:spindle assembly"/>
    <property type="evidence" value="ECO:0007669"/>
    <property type="project" value="TreeGrafter"/>
</dbReference>
<evidence type="ECO:0000256" key="1">
    <source>
        <dbReference type="ARBA" id="ARBA00010337"/>
    </source>
</evidence>
<comment type="caution">
    <text evidence="7">The sequence shown here is derived from an EMBL/GenBank/DDBJ whole genome shotgun (WGS) entry which is preliminary data.</text>
</comment>
<dbReference type="GO" id="GO:0051011">
    <property type="term" value="F:microtubule minus-end binding"/>
    <property type="evidence" value="ECO:0007669"/>
    <property type="project" value="TreeGrafter"/>
</dbReference>
<proteinExistence type="inferred from homology"/>
<dbReference type="GO" id="GO:0007020">
    <property type="term" value="P:microtubule nucleation"/>
    <property type="evidence" value="ECO:0007669"/>
    <property type="project" value="InterPro"/>
</dbReference>
<dbReference type="Proteomes" id="UP000807769">
    <property type="component" value="Unassembled WGS sequence"/>
</dbReference>
<keyword evidence="3 5" id="KW-0493">Microtubule</keyword>
<dbReference type="GO" id="GO:0031122">
    <property type="term" value="P:cytoplasmic microtubule organization"/>
    <property type="evidence" value="ECO:0007669"/>
    <property type="project" value="TreeGrafter"/>
</dbReference>
<dbReference type="GO" id="GO:0000930">
    <property type="term" value="C:gamma-tubulin complex"/>
    <property type="evidence" value="ECO:0007669"/>
    <property type="project" value="TreeGrafter"/>
</dbReference>
<dbReference type="PANTHER" id="PTHR19302:SF13">
    <property type="entry name" value="GAMMA-TUBULIN COMPLEX COMPONENT 2"/>
    <property type="match status" value="1"/>
</dbReference>
<dbReference type="GO" id="GO:0043015">
    <property type="term" value="F:gamma-tubulin binding"/>
    <property type="evidence" value="ECO:0007669"/>
    <property type="project" value="InterPro"/>
</dbReference>
<sequence length="278" mass="31734">MGIFKLYKFIEDAHTHTNRAFLHLLLQDQQLIPRLRSLERYFFLAFPSFLTHLLDLAHTELKKPAKGVNIVKLQSLLNLTLTGKDAAFREDVISVNGVIGGEEGEGVLDEEAKKDRDREKDDKPMLAIDALTLDYNVKLPLSLVIFRKMILHYQLLFRFLLHLKHVEQSLASMWILAFTTFEVFEPNWRAQEANLAKANHRRPASEGSHGLSGHLPERMHVDECQTAEVTYSTFALYTSPVTKSANQALATAESDGSDQAVNKSREFLKKFESNFNHR</sequence>
<dbReference type="GO" id="GO:0044732">
    <property type="term" value="C:mitotic spindle pole body"/>
    <property type="evidence" value="ECO:0007669"/>
    <property type="project" value="TreeGrafter"/>
</dbReference>
<dbReference type="GO" id="GO:0005874">
    <property type="term" value="C:microtubule"/>
    <property type="evidence" value="ECO:0007669"/>
    <property type="project" value="UniProtKB-KW"/>
</dbReference>
<dbReference type="GO" id="GO:0051321">
    <property type="term" value="P:meiotic cell cycle"/>
    <property type="evidence" value="ECO:0007669"/>
    <property type="project" value="TreeGrafter"/>
</dbReference>
<dbReference type="Gene3D" id="1.20.120.1900">
    <property type="entry name" value="Gamma-tubulin complex, C-terminal domain"/>
    <property type="match status" value="1"/>
</dbReference>
<dbReference type="GO" id="GO:0000278">
    <property type="term" value="P:mitotic cell cycle"/>
    <property type="evidence" value="ECO:0007669"/>
    <property type="project" value="TreeGrafter"/>
</dbReference>
<dbReference type="PANTHER" id="PTHR19302">
    <property type="entry name" value="GAMMA TUBULIN COMPLEX PROTEIN"/>
    <property type="match status" value="1"/>
</dbReference>
<evidence type="ECO:0000256" key="4">
    <source>
        <dbReference type="ARBA" id="ARBA00023212"/>
    </source>
</evidence>
<dbReference type="InterPro" id="IPR040457">
    <property type="entry name" value="GCP_C"/>
</dbReference>
<dbReference type="RefSeq" id="XP_041189605.1">
    <property type="nucleotide sequence ID" value="XM_041340765.1"/>
</dbReference>